<accession>A0AAD9PD99</accession>
<dbReference type="Pfam" id="PF15764">
    <property type="entry name" value="DUF4693"/>
    <property type="match status" value="1"/>
</dbReference>
<reference evidence="2" key="1">
    <citation type="journal article" date="2023" name="Mol. Biol. Evol.">
        <title>Third-Generation Sequencing Reveals the Adaptive Role of the Epigenome in Three Deep-Sea Polychaetes.</title>
        <authorList>
            <person name="Perez M."/>
            <person name="Aroh O."/>
            <person name="Sun Y."/>
            <person name="Lan Y."/>
            <person name="Juniper S.K."/>
            <person name="Young C.R."/>
            <person name="Angers B."/>
            <person name="Qian P.Y."/>
        </authorList>
    </citation>
    <scope>NUCLEOTIDE SEQUENCE</scope>
    <source>
        <strain evidence="2">R07B-5</strain>
    </source>
</reference>
<sequence length="388" mass="42290">MLQSLRAVALQSGDTVDLLQSLRAVVPQSGDTVDLLQSLRAVAPQSGDTVDLLQSLRAVAPQSGDTVDLLQSLRAVAPQSGDTVDLLQSLRAVAPQSGDTVDLLQSLRAVNPQSGDTVDLLQSLRAVAPQSGDTVDLLQSLRAVAPQSGDTVDLLQSLRAVTLQSGDTVDLLQSLRAVAPQSGDTVDLLQSLRAVAPQSGASSHHQLEAASQGAQSSHCESRDSQQDTDTFLLLQQLHALCDIYDTLSTTLQELAAPRLHEGSSWREVLRCQKTVEYVLTLFDDLEEGYNNIKTKVQCVSVKEICDMKRPRNTGDYRTCPSVWLPEQLMNTVEEELLPMLQQMDVDHPSYLALYRAVYALLCTQGRRFPVMVQDVPETDTQSDDINDF</sequence>
<dbReference type="Proteomes" id="UP001209878">
    <property type="component" value="Unassembled WGS sequence"/>
</dbReference>
<feature type="region of interest" description="Disordered" evidence="1">
    <location>
        <begin position="200"/>
        <end position="222"/>
    </location>
</feature>
<comment type="caution">
    <text evidence="2">The sequence shown here is derived from an EMBL/GenBank/DDBJ whole genome shotgun (WGS) entry which is preliminary data.</text>
</comment>
<gene>
    <name evidence="2" type="ORF">NP493_30g05003</name>
</gene>
<organism evidence="2 3">
    <name type="scientific">Ridgeia piscesae</name>
    <name type="common">Tubeworm</name>
    <dbReference type="NCBI Taxonomy" id="27915"/>
    <lineage>
        <taxon>Eukaryota</taxon>
        <taxon>Metazoa</taxon>
        <taxon>Spiralia</taxon>
        <taxon>Lophotrochozoa</taxon>
        <taxon>Annelida</taxon>
        <taxon>Polychaeta</taxon>
        <taxon>Sedentaria</taxon>
        <taxon>Canalipalpata</taxon>
        <taxon>Sabellida</taxon>
        <taxon>Siboglinidae</taxon>
        <taxon>Ridgeia</taxon>
    </lineage>
</organism>
<dbReference type="AlphaFoldDB" id="A0AAD9PD99"/>
<dbReference type="InterPro" id="IPR031518">
    <property type="entry name" value="DUF4693"/>
</dbReference>
<protein>
    <submittedName>
        <fullName evidence="2">Uncharacterized protein</fullName>
    </submittedName>
</protein>
<name>A0AAD9PD99_RIDPI</name>
<proteinExistence type="predicted"/>
<dbReference type="EMBL" id="JAODUO010000031">
    <property type="protein sequence ID" value="KAK2192411.1"/>
    <property type="molecule type" value="Genomic_DNA"/>
</dbReference>
<evidence type="ECO:0000313" key="2">
    <source>
        <dbReference type="EMBL" id="KAK2192411.1"/>
    </source>
</evidence>
<keyword evidence="3" id="KW-1185">Reference proteome</keyword>
<evidence type="ECO:0000313" key="3">
    <source>
        <dbReference type="Proteomes" id="UP001209878"/>
    </source>
</evidence>
<evidence type="ECO:0000256" key="1">
    <source>
        <dbReference type="SAM" id="MobiDB-lite"/>
    </source>
</evidence>